<dbReference type="PANTHER" id="PTHR30404">
    <property type="entry name" value="N-ACETYLMURAMOYL-L-ALANINE AMIDASE"/>
    <property type="match status" value="1"/>
</dbReference>
<organism evidence="4 5">
    <name type="scientific">Kyrpidia spormannii</name>
    <dbReference type="NCBI Taxonomy" id="2055160"/>
    <lineage>
        <taxon>Bacteria</taxon>
        <taxon>Bacillati</taxon>
        <taxon>Bacillota</taxon>
        <taxon>Bacilli</taxon>
        <taxon>Bacillales</taxon>
        <taxon>Alicyclobacillaceae</taxon>
        <taxon>Kyrpidia</taxon>
    </lineage>
</organism>
<dbReference type="EMBL" id="CP024955">
    <property type="protein sequence ID" value="ATY84668.1"/>
    <property type="molecule type" value="Genomic_DNA"/>
</dbReference>
<evidence type="ECO:0000256" key="2">
    <source>
        <dbReference type="SAM" id="SignalP"/>
    </source>
</evidence>
<dbReference type="PANTHER" id="PTHR30404:SF0">
    <property type="entry name" value="N-ACETYLMURAMOYL-L-ALANINE AMIDASE AMIC"/>
    <property type="match status" value="1"/>
</dbReference>
<keyword evidence="1" id="KW-0378">Hydrolase</keyword>
<dbReference type="OrthoDB" id="9806267at2"/>
<evidence type="ECO:0000313" key="4">
    <source>
        <dbReference type="EMBL" id="ATY84668.1"/>
    </source>
</evidence>
<name>A0A2K8N5R3_9BACL</name>
<proteinExistence type="predicted"/>
<keyword evidence="2" id="KW-0732">Signal</keyword>
<dbReference type="AlphaFoldDB" id="A0A2K8N5R3"/>
<evidence type="ECO:0000259" key="3">
    <source>
        <dbReference type="SMART" id="SM00646"/>
    </source>
</evidence>
<reference evidence="5" key="1">
    <citation type="submission" date="2017-11" db="EMBL/GenBank/DDBJ databases">
        <title>Complete Genome Sequence of Kyrpidia sp. Strain EA-1, a thermophilic, hydrogen-oxidizing Bacterium, isolated from the Azores.</title>
        <authorList>
            <person name="Reiner J.E."/>
            <person name="Lapp C.J."/>
            <person name="Bunk B."/>
            <person name="Gescher J."/>
        </authorList>
    </citation>
    <scope>NUCLEOTIDE SEQUENCE [LARGE SCALE GENOMIC DNA]</scope>
    <source>
        <strain evidence="5">EA-1</strain>
    </source>
</reference>
<dbReference type="CDD" id="cd02696">
    <property type="entry name" value="MurNAc-LAA"/>
    <property type="match status" value="1"/>
</dbReference>
<dbReference type="Proteomes" id="UP000231932">
    <property type="component" value="Chromosome"/>
</dbReference>
<dbReference type="KEGG" id="kyr:CVV65_06745"/>
<keyword evidence="5" id="KW-1185">Reference proteome</keyword>
<feature type="domain" description="MurNAc-LAA" evidence="3">
    <location>
        <begin position="122"/>
        <end position="231"/>
    </location>
</feature>
<dbReference type="SMART" id="SM00646">
    <property type="entry name" value="Ami_3"/>
    <property type="match status" value="1"/>
</dbReference>
<dbReference type="SUPFAM" id="SSF53187">
    <property type="entry name" value="Zn-dependent exopeptidases"/>
    <property type="match status" value="1"/>
</dbReference>
<dbReference type="InterPro" id="IPR002508">
    <property type="entry name" value="MurNAc-LAA_cat"/>
</dbReference>
<feature type="chain" id="PRO_5014791296" description="MurNAc-LAA domain-containing protein" evidence="2">
    <location>
        <begin position="29"/>
        <end position="264"/>
    </location>
</feature>
<gene>
    <name evidence="4" type="ORF">CVV65_06745</name>
</gene>
<accession>A0A2K8N5R3</accession>
<dbReference type="Gene3D" id="3.40.630.40">
    <property type="entry name" value="Zn-dependent exopeptidases"/>
    <property type="match status" value="1"/>
</dbReference>
<dbReference type="RefSeq" id="WP_100667482.1">
    <property type="nucleotide sequence ID" value="NZ_CP024955.1"/>
</dbReference>
<evidence type="ECO:0000256" key="1">
    <source>
        <dbReference type="ARBA" id="ARBA00022801"/>
    </source>
</evidence>
<feature type="signal peptide" evidence="2">
    <location>
        <begin position="1"/>
        <end position="28"/>
    </location>
</feature>
<dbReference type="GO" id="GO:0008745">
    <property type="term" value="F:N-acetylmuramoyl-L-alanine amidase activity"/>
    <property type="evidence" value="ECO:0007669"/>
    <property type="project" value="InterPro"/>
</dbReference>
<dbReference type="GO" id="GO:0009253">
    <property type="term" value="P:peptidoglycan catabolic process"/>
    <property type="evidence" value="ECO:0007669"/>
    <property type="project" value="InterPro"/>
</dbReference>
<protein>
    <recommendedName>
        <fullName evidence="3">MurNAc-LAA domain-containing protein</fullName>
    </recommendedName>
</protein>
<sequence>MANCCWRICTALLTAVLTWAMVPTTSPAAQTQVTVPQVPLEAFSEEDGPVLIDPGHGGIDGGTSVGGILEKDLVLDIGLRLRDVLLKEGCPVVMTRERDEDVSHRYPSPLRSRHARDLRNRVRIARESGAHLFVSIHVNHSSASDPRGAVILHEANDPAGAWLAELAKKQLFGITGRAIVFPNRSLHVLRRAPCPAILVEVGYLSNPTDRQALLDPAYRQRLAEALARAIRAYRITSPVPPERQKKTPIPAFQGMALCGGPKWT</sequence>
<dbReference type="Pfam" id="PF01520">
    <property type="entry name" value="Amidase_3"/>
    <property type="match status" value="1"/>
</dbReference>
<dbReference type="InterPro" id="IPR050695">
    <property type="entry name" value="N-acetylmuramoyl_amidase_3"/>
</dbReference>
<evidence type="ECO:0000313" key="5">
    <source>
        <dbReference type="Proteomes" id="UP000231932"/>
    </source>
</evidence>
<dbReference type="GO" id="GO:0030288">
    <property type="term" value="C:outer membrane-bounded periplasmic space"/>
    <property type="evidence" value="ECO:0007669"/>
    <property type="project" value="TreeGrafter"/>
</dbReference>